<keyword evidence="2" id="KW-1185">Reference proteome</keyword>
<reference evidence="1 2" key="1">
    <citation type="journal article" date="2014" name="Nat. Genet.">
        <title>Genome and transcriptome of the porcine whipworm Trichuris suis.</title>
        <authorList>
            <person name="Jex A.R."/>
            <person name="Nejsum P."/>
            <person name="Schwarz E.M."/>
            <person name="Hu L."/>
            <person name="Young N.D."/>
            <person name="Hall R.S."/>
            <person name="Korhonen P.K."/>
            <person name="Liao S."/>
            <person name="Thamsborg S."/>
            <person name="Xia J."/>
            <person name="Xu P."/>
            <person name="Wang S."/>
            <person name="Scheerlinck J.P."/>
            <person name="Hofmann A."/>
            <person name="Sternberg P.W."/>
            <person name="Wang J."/>
            <person name="Gasser R.B."/>
        </authorList>
    </citation>
    <scope>NUCLEOTIDE SEQUENCE [LARGE SCALE GENOMIC DNA]</scope>
    <source>
        <strain evidence="1">DCEP-RM93M</strain>
    </source>
</reference>
<organism evidence="1 2">
    <name type="scientific">Trichuris suis</name>
    <name type="common">pig whipworm</name>
    <dbReference type="NCBI Taxonomy" id="68888"/>
    <lineage>
        <taxon>Eukaryota</taxon>
        <taxon>Metazoa</taxon>
        <taxon>Ecdysozoa</taxon>
        <taxon>Nematoda</taxon>
        <taxon>Enoplea</taxon>
        <taxon>Dorylaimia</taxon>
        <taxon>Trichinellida</taxon>
        <taxon>Trichuridae</taxon>
        <taxon>Trichuris</taxon>
    </lineage>
</organism>
<protein>
    <recommendedName>
        <fullName evidence="3">BED-type domain-containing protein</fullName>
    </recommendedName>
</protein>
<dbReference type="AlphaFoldDB" id="A0A085LU34"/>
<proteinExistence type="predicted"/>
<dbReference type="EMBL" id="KL363293">
    <property type="protein sequence ID" value="KFD48480.1"/>
    <property type="molecule type" value="Genomic_DNA"/>
</dbReference>
<accession>A0A085LU34</accession>
<evidence type="ECO:0008006" key="3">
    <source>
        <dbReference type="Google" id="ProtNLM"/>
    </source>
</evidence>
<name>A0A085LU34_9BILA</name>
<evidence type="ECO:0000313" key="1">
    <source>
        <dbReference type="EMBL" id="KFD48480.1"/>
    </source>
</evidence>
<evidence type="ECO:0000313" key="2">
    <source>
        <dbReference type="Proteomes" id="UP000030764"/>
    </source>
</evidence>
<dbReference type="Proteomes" id="UP000030764">
    <property type="component" value="Unassembled WGS sequence"/>
</dbReference>
<gene>
    <name evidence="1" type="ORF">M513_10698</name>
</gene>
<sequence length="68" mass="7661">MSSVFLGSQQALVVQSTYLEYGFVTAPHDHLLPLCLTCKATFSNENTKPCKMKKHLISVHSEKKDKHN</sequence>